<feature type="region of interest" description="Disordered" evidence="1">
    <location>
        <begin position="642"/>
        <end position="676"/>
    </location>
</feature>
<evidence type="ECO:0000256" key="1">
    <source>
        <dbReference type="SAM" id="MobiDB-lite"/>
    </source>
</evidence>
<dbReference type="EMBL" id="JARBHB010000002">
    <property type="protein sequence ID" value="KAJ8891904.1"/>
    <property type="molecule type" value="Genomic_DNA"/>
</dbReference>
<gene>
    <name evidence="2" type="ORF">PR048_004460</name>
</gene>
<sequence length="799" mass="89898">MLQHSSTITVCTECTWDLNTRGCSSFGDHVLVHKICPSVSGFRRHRESPCQGANKNIIATQRYNERIFTHLFVKVSSTVPPTLQHTVNYKCPLYYVDRQRKTSPACSLEKLNVLHRPGARGHRQERVKNLLKVLLEQPKNEVYLQNNVSKRCAVPVTRKNKPYSLTAVLYCGLGVVREPPRSAVAKPWVAYTGVQSLVHSDIFLVQERENKGKKRFTCCTLKEIDGSFTAIGQSETVKAPEGVLQLRPFVRDLGDFYGRRAASSDVGADTRLAGRGDYSRRVQAIHAATRQVRHKMLIGERCSDILLTSGASHIAGVCGWSSRSKRLFQLSILTYSQVLHNGRMNKVSRPIAALVFNTARCNGYYLLKSRIDARVQGQEARELYGRHLTRISSVSTFLRARRTAPEHLVRYHLYRKALNTLTRCNTVYKADRRLAFPSQSPVPVRISQYLCFPSVQARICKSTATGHRANHRLNLAISKACSVVSIRNAIGVISSVSNFFRESAGRIHKLETEVQDRQPHLKKGKHALKKMGSNAFSFLQALQSSEFLVSVVVLDEVFGLTLPLVPEVTGRVHGCTGRNEARGSNISESKRVTFPKSELHRVGQIQKLLSPDFNDGFEVGVLQVAARWRRWLPTRENGVRKSEPANLLHSRQSSKTRNLPQHAVANQTQGSLASRASRSSSQLATLYVNVKATATPFHIFVKAVHDKAEEYITYMQVDLKQDFQKCSFYRIVTCYVLQLRGSWLGTPVSEWEYDLRVVRTANSSYYVNSDTIYQGETFHLVERNSSEHGAIAHALVPND</sequence>
<evidence type="ECO:0000313" key="3">
    <source>
        <dbReference type="Proteomes" id="UP001159363"/>
    </source>
</evidence>
<evidence type="ECO:0000313" key="2">
    <source>
        <dbReference type="EMBL" id="KAJ8891904.1"/>
    </source>
</evidence>
<proteinExistence type="predicted"/>
<feature type="compositionally biased region" description="Polar residues" evidence="1">
    <location>
        <begin position="649"/>
        <end position="670"/>
    </location>
</feature>
<protein>
    <submittedName>
        <fullName evidence="2">Uncharacterized protein</fullName>
    </submittedName>
</protein>
<accession>A0ABQ9I5H4</accession>
<dbReference type="Proteomes" id="UP001159363">
    <property type="component" value="Chromosome 2"/>
</dbReference>
<reference evidence="2 3" key="1">
    <citation type="submission" date="2023-02" db="EMBL/GenBank/DDBJ databases">
        <title>LHISI_Scaffold_Assembly.</title>
        <authorList>
            <person name="Stuart O.P."/>
            <person name="Cleave R."/>
            <person name="Magrath M.J.L."/>
            <person name="Mikheyev A.S."/>
        </authorList>
    </citation>
    <scope>NUCLEOTIDE SEQUENCE [LARGE SCALE GENOMIC DNA]</scope>
    <source>
        <strain evidence="2">Daus_M_001</strain>
        <tissue evidence="2">Leg muscle</tissue>
    </source>
</reference>
<comment type="caution">
    <text evidence="2">The sequence shown here is derived from an EMBL/GenBank/DDBJ whole genome shotgun (WGS) entry which is preliminary data.</text>
</comment>
<keyword evidence="3" id="KW-1185">Reference proteome</keyword>
<name>A0ABQ9I5H4_9NEOP</name>
<organism evidence="2 3">
    <name type="scientific">Dryococelus australis</name>
    <dbReference type="NCBI Taxonomy" id="614101"/>
    <lineage>
        <taxon>Eukaryota</taxon>
        <taxon>Metazoa</taxon>
        <taxon>Ecdysozoa</taxon>
        <taxon>Arthropoda</taxon>
        <taxon>Hexapoda</taxon>
        <taxon>Insecta</taxon>
        <taxon>Pterygota</taxon>
        <taxon>Neoptera</taxon>
        <taxon>Polyneoptera</taxon>
        <taxon>Phasmatodea</taxon>
        <taxon>Verophasmatodea</taxon>
        <taxon>Anareolatae</taxon>
        <taxon>Phasmatidae</taxon>
        <taxon>Eurycanthinae</taxon>
        <taxon>Dryococelus</taxon>
    </lineage>
</organism>